<comment type="caution">
    <text evidence="1">The sequence shown here is derived from an EMBL/GenBank/DDBJ whole genome shotgun (WGS) entry which is preliminary data.</text>
</comment>
<dbReference type="PANTHER" id="PTHR31252:SF11">
    <property type="entry name" value="DUF4419 DOMAIN-CONTAINING PROTEIN"/>
    <property type="match status" value="1"/>
</dbReference>
<organism evidence="1 2">
    <name type="scientific">Elasticomyces elasticus</name>
    <dbReference type="NCBI Taxonomy" id="574655"/>
    <lineage>
        <taxon>Eukaryota</taxon>
        <taxon>Fungi</taxon>
        <taxon>Dikarya</taxon>
        <taxon>Ascomycota</taxon>
        <taxon>Pezizomycotina</taxon>
        <taxon>Dothideomycetes</taxon>
        <taxon>Dothideomycetidae</taxon>
        <taxon>Mycosphaerellales</taxon>
        <taxon>Teratosphaeriaceae</taxon>
        <taxon>Elasticomyces</taxon>
    </lineage>
</organism>
<dbReference type="EMBL" id="JAVRQU010000003">
    <property type="protein sequence ID" value="KAK5705474.1"/>
    <property type="molecule type" value="Genomic_DNA"/>
</dbReference>
<sequence length="306" mass="34267">MPCHNGLVNTVIQAYNTHHHLRIRPEDVWLGILTQLSSYINGHGEELRHHFVAHQDKKKLEVEAHGDRFTVNFGALVTAMGQLIDENVVDPQLREWMMPAFSTTTQEDIFIASVVMMGSLKQFFDYYGTTRCGLPSITLLGEKSDYELILSRLEKLRTFGEETARFADLLQPVLRGFIKSFKNPEAEEVKDFWNRVVSDHSRGSGANYYSGWTTAFCFWDRQGKCLAKGRDLANPEKPYKVDKLLTLDGVQYHVIDTNAVPSGVVTVPLHVDDNGKKVETVMVAGSTGIQCLGDAAASDTMQPQSS</sequence>
<reference evidence="1" key="1">
    <citation type="submission" date="2023-08" db="EMBL/GenBank/DDBJ databases">
        <title>Black Yeasts Isolated from many extreme environments.</title>
        <authorList>
            <person name="Coleine C."/>
            <person name="Stajich J.E."/>
            <person name="Selbmann L."/>
        </authorList>
    </citation>
    <scope>NUCLEOTIDE SEQUENCE</scope>
    <source>
        <strain evidence="1">CCFEE 5810</strain>
    </source>
</reference>
<dbReference type="PANTHER" id="PTHR31252">
    <property type="entry name" value="DUF4419 DOMAIN-CONTAINING PROTEIN"/>
    <property type="match status" value="1"/>
</dbReference>
<evidence type="ECO:0000313" key="2">
    <source>
        <dbReference type="Proteomes" id="UP001310594"/>
    </source>
</evidence>
<evidence type="ECO:0000313" key="1">
    <source>
        <dbReference type="EMBL" id="KAK5705474.1"/>
    </source>
</evidence>
<dbReference type="Proteomes" id="UP001310594">
    <property type="component" value="Unassembled WGS sequence"/>
</dbReference>
<gene>
    <name evidence="1" type="ORF">LTR97_002592</name>
</gene>
<dbReference type="Pfam" id="PF14388">
    <property type="entry name" value="DUF4419"/>
    <property type="match status" value="1"/>
</dbReference>
<dbReference type="InterPro" id="IPR025533">
    <property type="entry name" value="DUF4419"/>
</dbReference>
<name>A0AAN7ZQ71_9PEZI</name>
<accession>A0AAN7ZQ71</accession>
<protein>
    <submittedName>
        <fullName evidence="1">Uncharacterized protein</fullName>
    </submittedName>
</protein>
<dbReference type="AlphaFoldDB" id="A0AAN7ZQ71"/>
<proteinExistence type="predicted"/>